<name>A0AA39U5T2_9AGAR</name>
<accession>A0AA39U5T2</accession>
<evidence type="ECO:0000313" key="3">
    <source>
        <dbReference type="EMBL" id="KAK0474913.1"/>
    </source>
</evidence>
<keyword evidence="2" id="KW-0812">Transmembrane</keyword>
<protein>
    <submittedName>
        <fullName evidence="3">Uncharacterized protein</fullName>
    </submittedName>
</protein>
<reference evidence="3" key="1">
    <citation type="submission" date="2023-06" db="EMBL/GenBank/DDBJ databases">
        <authorList>
            <consortium name="Lawrence Berkeley National Laboratory"/>
            <person name="Ahrendt S."/>
            <person name="Sahu N."/>
            <person name="Indic B."/>
            <person name="Wong-Bajracharya J."/>
            <person name="Merenyi Z."/>
            <person name="Ke H.-M."/>
            <person name="Monk M."/>
            <person name="Kocsube S."/>
            <person name="Drula E."/>
            <person name="Lipzen A."/>
            <person name="Balint B."/>
            <person name="Henrissat B."/>
            <person name="Andreopoulos B."/>
            <person name="Martin F.M."/>
            <person name="Harder C.B."/>
            <person name="Rigling D."/>
            <person name="Ford K.L."/>
            <person name="Foster G.D."/>
            <person name="Pangilinan J."/>
            <person name="Papanicolaou A."/>
            <person name="Barry K."/>
            <person name="LaButti K."/>
            <person name="Viragh M."/>
            <person name="Koriabine M."/>
            <person name="Yan M."/>
            <person name="Riley R."/>
            <person name="Champramary S."/>
            <person name="Plett K.L."/>
            <person name="Tsai I.J."/>
            <person name="Slot J."/>
            <person name="Sipos G."/>
            <person name="Plett J."/>
            <person name="Nagy L.G."/>
            <person name="Grigoriev I.V."/>
        </authorList>
    </citation>
    <scope>NUCLEOTIDE SEQUENCE</scope>
    <source>
        <strain evidence="3">ICMP 16352</strain>
    </source>
</reference>
<sequence>MDAVPNAIRCAIIALIPPVLPLNITLESPLKAFQSAQISLHWAPDDPVKFVIGAFTNDTPTIAATMIEGVENFTADRVVNMTFNYTSTSGKNCILYAWVPQAAEPRSGFAHSEPFSVTGGSTPHSAAVSIGGGSFTAFVLTTSIPAASNPTTSSPAASNPTTSSPTSSSLSIAPSFTSSPVPGNTQSTTKAVPTEAVVGAVIGAFALFSIVSAALFLRLRRRRNRKLESAPSRAFWRYLDRKGPSISHPVRETLPPYTAQGRTFQRPAVRPPPLNLPD</sequence>
<gene>
    <name evidence="3" type="ORF">IW261DRAFT_1568406</name>
</gene>
<dbReference type="Proteomes" id="UP001175227">
    <property type="component" value="Unassembled WGS sequence"/>
</dbReference>
<evidence type="ECO:0000256" key="1">
    <source>
        <dbReference type="SAM" id="MobiDB-lite"/>
    </source>
</evidence>
<comment type="caution">
    <text evidence="3">The sequence shown here is derived from an EMBL/GenBank/DDBJ whole genome shotgun (WGS) entry which is preliminary data.</text>
</comment>
<dbReference type="AlphaFoldDB" id="A0AA39U5T2"/>
<evidence type="ECO:0000256" key="2">
    <source>
        <dbReference type="SAM" id="Phobius"/>
    </source>
</evidence>
<feature type="region of interest" description="Disordered" evidence="1">
    <location>
        <begin position="148"/>
        <end position="188"/>
    </location>
</feature>
<keyword evidence="2" id="KW-1133">Transmembrane helix</keyword>
<dbReference type="EMBL" id="JAUEPR010000025">
    <property type="protein sequence ID" value="KAK0474913.1"/>
    <property type="molecule type" value="Genomic_DNA"/>
</dbReference>
<feature type="region of interest" description="Disordered" evidence="1">
    <location>
        <begin position="247"/>
        <end position="278"/>
    </location>
</feature>
<evidence type="ECO:0000313" key="4">
    <source>
        <dbReference type="Proteomes" id="UP001175227"/>
    </source>
</evidence>
<keyword evidence="2" id="KW-0472">Membrane</keyword>
<feature type="transmembrane region" description="Helical" evidence="2">
    <location>
        <begin position="196"/>
        <end position="217"/>
    </location>
</feature>
<feature type="compositionally biased region" description="Low complexity" evidence="1">
    <location>
        <begin position="148"/>
        <end position="180"/>
    </location>
</feature>
<organism evidence="3 4">
    <name type="scientific">Armillaria novae-zelandiae</name>
    <dbReference type="NCBI Taxonomy" id="153914"/>
    <lineage>
        <taxon>Eukaryota</taxon>
        <taxon>Fungi</taxon>
        <taxon>Dikarya</taxon>
        <taxon>Basidiomycota</taxon>
        <taxon>Agaricomycotina</taxon>
        <taxon>Agaricomycetes</taxon>
        <taxon>Agaricomycetidae</taxon>
        <taxon>Agaricales</taxon>
        <taxon>Marasmiineae</taxon>
        <taxon>Physalacriaceae</taxon>
        <taxon>Armillaria</taxon>
    </lineage>
</organism>
<keyword evidence="4" id="KW-1185">Reference proteome</keyword>
<proteinExistence type="predicted"/>
<feature type="compositionally biased region" description="Pro residues" evidence="1">
    <location>
        <begin position="269"/>
        <end position="278"/>
    </location>
</feature>